<organism evidence="8 9">
    <name type="scientific">Oikopleura dioica</name>
    <name type="common">Tunicate</name>
    <dbReference type="NCBI Taxonomy" id="34765"/>
    <lineage>
        <taxon>Eukaryota</taxon>
        <taxon>Metazoa</taxon>
        <taxon>Chordata</taxon>
        <taxon>Tunicata</taxon>
        <taxon>Appendicularia</taxon>
        <taxon>Copelata</taxon>
        <taxon>Oikopleuridae</taxon>
        <taxon>Oikopleura</taxon>
    </lineage>
</organism>
<keyword evidence="2 6" id="KW-0812">Transmembrane</keyword>
<evidence type="ECO:0000259" key="7">
    <source>
        <dbReference type="PROSITE" id="PS50850"/>
    </source>
</evidence>
<dbReference type="Pfam" id="PF00083">
    <property type="entry name" value="Sugar_tr"/>
    <property type="match status" value="1"/>
</dbReference>
<feature type="transmembrane region" description="Helical" evidence="6">
    <location>
        <begin position="48"/>
        <end position="74"/>
    </location>
</feature>
<evidence type="ECO:0000256" key="3">
    <source>
        <dbReference type="ARBA" id="ARBA00022989"/>
    </source>
</evidence>
<comment type="subcellular location">
    <subcellularLocation>
        <location evidence="1">Membrane</location>
        <topology evidence="1">Multi-pass membrane protein</topology>
    </subcellularLocation>
</comment>
<dbReference type="PROSITE" id="PS50850">
    <property type="entry name" value="MFS"/>
    <property type="match status" value="1"/>
</dbReference>
<feature type="compositionally biased region" description="Basic and acidic residues" evidence="5">
    <location>
        <begin position="7"/>
        <end position="21"/>
    </location>
</feature>
<feature type="transmembrane region" description="Helical" evidence="6">
    <location>
        <begin position="288"/>
        <end position="313"/>
    </location>
</feature>
<feature type="region of interest" description="Disordered" evidence="5">
    <location>
        <begin position="1"/>
        <end position="21"/>
    </location>
</feature>
<dbReference type="Gene3D" id="1.20.1250.20">
    <property type="entry name" value="MFS general substrate transporter like domains"/>
    <property type="match status" value="1"/>
</dbReference>
<gene>
    <name evidence="8" type="ORF">OKIOD_LOCUS13764</name>
</gene>
<feature type="domain" description="Major facilitator superfamily (MFS) profile" evidence="7">
    <location>
        <begin position="105"/>
        <end position="363"/>
    </location>
</feature>
<keyword evidence="9" id="KW-1185">Reference proteome</keyword>
<keyword evidence="4 6" id="KW-0472">Membrane</keyword>
<dbReference type="SUPFAM" id="SSF103473">
    <property type="entry name" value="MFS general substrate transporter"/>
    <property type="match status" value="1"/>
</dbReference>
<reference evidence="8 9" key="1">
    <citation type="submission" date="2021-04" db="EMBL/GenBank/DDBJ databases">
        <authorList>
            <person name="Bliznina A."/>
        </authorList>
    </citation>
    <scope>NUCLEOTIDE SEQUENCE [LARGE SCALE GENOMIC DNA]</scope>
</reference>
<feature type="transmembrane region" description="Helical" evidence="6">
    <location>
        <begin position="223"/>
        <end position="246"/>
    </location>
</feature>
<evidence type="ECO:0000256" key="4">
    <source>
        <dbReference type="ARBA" id="ARBA00023136"/>
    </source>
</evidence>
<sequence>MRGRGSSKIDPEEDGRKENGLENVKLERDDLGFDYVFLRLPQVSGKQIAWFLLVNYCWIVAGMVQVGSVILQAIPDYRCRAPADELFPDVIDYEKGLEFTPEDSCMQYANVDSICQDLTDDFVNCFKDEKPNLKTESCDAGYIFDNSTFTRTVSTEYELVCENKELDSAISAIFMSGLFFGVFIFGPLMDKIGRRLAALIAMMGISAVSLPLVLIPYHENGMWTYAALRFLSGFFAISAGTASFVFTMEIVGPKYRTWFGSLTQGIFSVGYMLLSLIGYLLADWQDQMIVILIAPLLYIPIYLYLPTSIAWLFSSRKFDQARSETAKIAKCLKVDNCTEDFLDELEASVKLQQKVAMEKSTRK</sequence>
<dbReference type="InterPro" id="IPR005828">
    <property type="entry name" value="MFS_sugar_transport-like"/>
</dbReference>
<feature type="transmembrane region" description="Helical" evidence="6">
    <location>
        <begin position="196"/>
        <end position="217"/>
    </location>
</feature>
<dbReference type="PANTHER" id="PTHR24064">
    <property type="entry name" value="SOLUTE CARRIER FAMILY 22 MEMBER"/>
    <property type="match status" value="1"/>
</dbReference>
<keyword evidence="3 6" id="KW-1133">Transmembrane helix</keyword>
<dbReference type="Proteomes" id="UP001158576">
    <property type="component" value="Chromosome 2"/>
</dbReference>
<protein>
    <submittedName>
        <fullName evidence="8">Oidioi.mRNA.OKI2018_I69.chr2.g4999.t2.cds</fullName>
    </submittedName>
</protein>
<dbReference type="InterPro" id="IPR036259">
    <property type="entry name" value="MFS_trans_sf"/>
</dbReference>
<accession>A0ABN7T4W5</accession>
<evidence type="ECO:0000256" key="5">
    <source>
        <dbReference type="SAM" id="MobiDB-lite"/>
    </source>
</evidence>
<evidence type="ECO:0000256" key="6">
    <source>
        <dbReference type="SAM" id="Phobius"/>
    </source>
</evidence>
<evidence type="ECO:0000256" key="1">
    <source>
        <dbReference type="ARBA" id="ARBA00004141"/>
    </source>
</evidence>
<evidence type="ECO:0000256" key="2">
    <source>
        <dbReference type="ARBA" id="ARBA00022692"/>
    </source>
</evidence>
<evidence type="ECO:0000313" key="9">
    <source>
        <dbReference type="Proteomes" id="UP001158576"/>
    </source>
</evidence>
<evidence type="ECO:0000313" key="8">
    <source>
        <dbReference type="EMBL" id="CAG5110616.1"/>
    </source>
</evidence>
<feature type="transmembrane region" description="Helical" evidence="6">
    <location>
        <begin position="169"/>
        <end position="189"/>
    </location>
</feature>
<dbReference type="InterPro" id="IPR020846">
    <property type="entry name" value="MFS_dom"/>
</dbReference>
<dbReference type="EMBL" id="OU015567">
    <property type="protein sequence ID" value="CAG5110616.1"/>
    <property type="molecule type" value="Genomic_DNA"/>
</dbReference>
<name>A0ABN7T4W5_OIKDI</name>
<feature type="transmembrane region" description="Helical" evidence="6">
    <location>
        <begin position="258"/>
        <end position="282"/>
    </location>
</feature>
<proteinExistence type="predicted"/>